<reference evidence="2 3" key="1">
    <citation type="submission" date="2016-12" db="EMBL/GenBank/DDBJ databases">
        <title>The genome of dimorphic prosthecate Glycocaulis alkaliphilus 6b-8t, isolated from crude oil dictates its adaptability in petroleum environments.</title>
        <authorList>
            <person name="Wu X.-L."/>
            <person name="Geng S."/>
        </authorList>
    </citation>
    <scope>NUCLEOTIDE SEQUENCE [LARGE SCALE GENOMIC DNA]</scope>
    <source>
        <strain evidence="2 3">6B-8</strain>
    </source>
</reference>
<evidence type="ECO:0000256" key="1">
    <source>
        <dbReference type="SAM" id="Coils"/>
    </source>
</evidence>
<feature type="coiled-coil region" evidence="1">
    <location>
        <begin position="235"/>
        <end position="262"/>
    </location>
</feature>
<keyword evidence="2" id="KW-0808">Transferase</keyword>
<dbReference type="EMBL" id="CP018911">
    <property type="protein sequence ID" value="AZU03118.1"/>
    <property type="molecule type" value="Genomic_DNA"/>
</dbReference>
<protein>
    <submittedName>
        <fullName evidence="2">Group 1 glycosyl transferase</fullName>
    </submittedName>
</protein>
<dbReference type="AlphaFoldDB" id="A0A3T0E7K4"/>
<dbReference type="Proteomes" id="UP000286954">
    <property type="component" value="Chromosome"/>
</dbReference>
<gene>
    <name evidence="2" type="ORF">X907_0571</name>
</gene>
<accession>A0A3T0E7K4</accession>
<dbReference type="GO" id="GO:0016740">
    <property type="term" value="F:transferase activity"/>
    <property type="evidence" value="ECO:0007669"/>
    <property type="project" value="UniProtKB-KW"/>
</dbReference>
<keyword evidence="1" id="KW-0175">Coiled coil</keyword>
<evidence type="ECO:0000313" key="2">
    <source>
        <dbReference type="EMBL" id="AZU03118.1"/>
    </source>
</evidence>
<sequence>MRWKVVPAASQSCVAGGMNVQQKDHGVRVLVGGMRQSDWQELEALFKPSGSEQLAVSIERLPDFAGGAGLVEESAARTFQSAPTALCVLGYAAPEEVAAAAMHNGADPLDALERWRLDCKVILSLLEAFPLRTALLHVGAARSHPDLAKGKIGERLEQELDAAGMPPAHVGTLSPLLLAAASYIVSDLGGTDEDMSLLDKVATVPGSLVIRPSAQELALDAIASVVALKEREKLATELVQARNAFEARMADLTEKLGDSERMFAKERAARAALGAELNSIKSSKLGQIFLSLRRIGAHFRQWPRLSRQLRLDVELVSTSEYFDGPWYTERYPDVAAAGVDPALHFVRLGGAEGRAPGPRFCSFAYLASNPDIAERGLNPLVHYLRFGQAEGRTIEPVHDA</sequence>
<evidence type="ECO:0000313" key="3">
    <source>
        <dbReference type="Proteomes" id="UP000286954"/>
    </source>
</evidence>
<dbReference type="KEGG" id="gak:X907_0571"/>
<organism evidence="2 3">
    <name type="scientific">Glycocaulis alkaliphilus</name>
    <dbReference type="NCBI Taxonomy" id="1434191"/>
    <lineage>
        <taxon>Bacteria</taxon>
        <taxon>Pseudomonadati</taxon>
        <taxon>Pseudomonadota</taxon>
        <taxon>Alphaproteobacteria</taxon>
        <taxon>Maricaulales</taxon>
        <taxon>Maricaulaceae</taxon>
        <taxon>Glycocaulis</taxon>
    </lineage>
</organism>
<proteinExistence type="predicted"/>
<keyword evidence="3" id="KW-1185">Reference proteome</keyword>
<name>A0A3T0E7K4_9PROT</name>